<comment type="similarity">
    <text evidence="1">Belongs to the leucine-binding protein family.</text>
</comment>
<comment type="caution">
    <text evidence="5">The sequence shown here is derived from an EMBL/GenBank/DDBJ whole genome shotgun (WGS) entry which is preliminary data.</text>
</comment>
<protein>
    <submittedName>
        <fullName evidence="5">ABC transporter substrate-binding protein</fullName>
    </submittedName>
</protein>
<reference evidence="5 6" key="1">
    <citation type="submission" date="2023-11" db="EMBL/GenBank/DDBJ databases">
        <title>Paucibacter sp. nov., isolated from fresh soil in Korea.</title>
        <authorList>
            <person name="Le N.T.T."/>
        </authorList>
    </citation>
    <scope>NUCLEOTIDE SEQUENCE [LARGE SCALE GENOMIC DNA]</scope>
    <source>
        <strain evidence="5 6">R3-3</strain>
    </source>
</reference>
<evidence type="ECO:0000259" key="4">
    <source>
        <dbReference type="Pfam" id="PF13458"/>
    </source>
</evidence>
<dbReference type="PANTHER" id="PTHR47235:SF1">
    <property type="entry name" value="BLR6548 PROTEIN"/>
    <property type="match status" value="1"/>
</dbReference>
<accession>A0ABU5DSJ7</accession>
<keyword evidence="6" id="KW-1185">Reference proteome</keyword>
<dbReference type="Pfam" id="PF13458">
    <property type="entry name" value="Peripla_BP_6"/>
    <property type="match status" value="1"/>
</dbReference>
<sequence length="391" mass="41596">MPSRFSRVALIAGAAFIFSSAMAEPGVEDARIVISGSNAMSGSVAAVCAPATYGAMAWFNKVNAAGGVHGRKIEYNILDDAYLPQRAIANARRMVQQDNVFAIFGGCATATQSAILSFLGGYPDVPYLFPWAAMPELTEPVKKSVYALMPSWSAQINGMLPYTIQNANPKPKTAAILMINVPGAEAMRKAARAIFAAQGIKVVYDELFEVNVPDHTPYILQMKAQNPDLAVLGDSAAGAAKMFLTMKRQNWHPRVGLGVATLSAEQFLDPVNTYADDWLTTVGIVAPPTAPSATECSAAVKQSYPELKPSHFTMFGCLAAQVFVEGLNRAGRNLTRAGLVSALNNMQEFDPKISGPVSFTATDHTGAHTVVPIGVKDGKFVVLGPALKAKE</sequence>
<dbReference type="Gene3D" id="3.40.50.2300">
    <property type="match status" value="2"/>
</dbReference>
<keyword evidence="2 3" id="KW-0732">Signal</keyword>
<feature type="chain" id="PRO_5045372355" evidence="3">
    <location>
        <begin position="24"/>
        <end position="391"/>
    </location>
</feature>
<evidence type="ECO:0000313" key="6">
    <source>
        <dbReference type="Proteomes" id="UP001285263"/>
    </source>
</evidence>
<organism evidence="5 6">
    <name type="scientific">Roseateles agri</name>
    <dbReference type="NCBI Taxonomy" id="3098619"/>
    <lineage>
        <taxon>Bacteria</taxon>
        <taxon>Pseudomonadati</taxon>
        <taxon>Pseudomonadota</taxon>
        <taxon>Betaproteobacteria</taxon>
        <taxon>Burkholderiales</taxon>
        <taxon>Sphaerotilaceae</taxon>
        <taxon>Roseateles</taxon>
    </lineage>
</organism>
<gene>
    <name evidence="5" type="ORF">SNE35_26340</name>
</gene>
<dbReference type="SUPFAM" id="SSF53822">
    <property type="entry name" value="Periplasmic binding protein-like I"/>
    <property type="match status" value="1"/>
</dbReference>
<dbReference type="EMBL" id="JAXCLA010000009">
    <property type="protein sequence ID" value="MDY0748047.1"/>
    <property type="molecule type" value="Genomic_DNA"/>
</dbReference>
<dbReference type="PANTHER" id="PTHR47235">
    <property type="entry name" value="BLR6548 PROTEIN"/>
    <property type="match status" value="1"/>
</dbReference>
<dbReference type="InterPro" id="IPR028081">
    <property type="entry name" value="Leu-bd"/>
</dbReference>
<dbReference type="Proteomes" id="UP001285263">
    <property type="component" value="Unassembled WGS sequence"/>
</dbReference>
<evidence type="ECO:0000256" key="3">
    <source>
        <dbReference type="SAM" id="SignalP"/>
    </source>
</evidence>
<name>A0ABU5DSJ7_9BURK</name>
<evidence type="ECO:0000313" key="5">
    <source>
        <dbReference type="EMBL" id="MDY0748047.1"/>
    </source>
</evidence>
<dbReference type="InterPro" id="IPR028082">
    <property type="entry name" value="Peripla_BP_I"/>
</dbReference>
<feature type="signal peptide" evidence="3">
    <location>
        <begin position="1"/>
        <end position="23"/>
    </location>
</feature>
<proteinExistence type="inferred from homology"/>
<dbReference type="RefSeq" id="WP_320426013.1">
    <property type="nucleotide sequence ID" value="NZ_JAXCLA010000009.1"/>
</dbReference>
<feature type="domain" description="Leucine-binding protein" evidence="4">
    <location>
        <begin position="37"/>
        <end position="378"/>
    </location>
</feature>
<evidence type="ECO:0000256" key="1">
    <source>
        <dbReference type="ARBA" id="ARBA00010062"/>
    </source>
</evidence>
<evidence type="ECO:0000256" key="2">
    <source>
        <dbReference type="ARBA" id="ARBA00022729"/>
    </source>
</evidence>
<dbReference type="CDD" id="cd06343">
    <property type="entry name" value="PBP1_ABC_ligand_binding-like"/>
    <property type="match status" value="1"/>
</dbReference>